<reference evidence="2 3" key="1">
    <citation type="submission" date="2018-06" db="EMBL/GenBank/DDBJ databases">
        <title>The draft genome sequences of strains SCU63 and S1.</title>
        <authorList>
            <person name="Gan L."/>
        </authorList>
    </citation>
    <scope>NUCLEOTIDE SEQUENCE [LARGE SCALE GENOMIC DNA]</scope>
    <source>
        <strain evidence="2 3">SCU63</strain>
    </source>
</reference>
<keyword evidence="2" id="KW-0808">Transferase</keyword>
<dbReference type="SUPFAM" id="SSF55729">
    <property type="entry name" value="Acyl-CoA N-acyltransferases (Nat)"/>
    <property type="match status" value="2"/>
</dbReference>
<protein>
    <submittedName>
        <fullName evidence="2">GNAT family N-acetyltransferase</fullName>
    </submittedName>
</protein>
<dbReference type="RefSeq" id="WP_112223514.1">
    <property type="nucleotide sequence ID" value="NZ_CP047673.1"/>
</dbReference>
<dbReference type="InterPro" id="IPR000182">
    <property type="entry name" value="GNAT_dom"/>
</dbReference>
<dbReference type="Pfam" id="PF13673">
    <property type="entry name" value="Acetyltransf_10"/>
    <property type="match status" value="1"/>
</dbReference>
<name>A0A365KYC6_9BACL</name>
<feature type="domain" description="N-acetyltransferase" evidence="1">
    <location>
        <begin position="140"/>
        <end position="274"/>
    </location>
</feature>
<dbReference type="Proteomes" id="UP000251002">
    <property type="component" value="Unassembled WGS sequence"/>
</dbReference>
<comment type="caution">
    <text evidence="2">The sequence shown here is derived from an EMBL/GenBank/DDBJ whole genome shotgun (WGS) entry which is preliminary data.</text>
</comment>
<dbReference type="PANTHER" id="PTHR43617:SF20">
    <property type="entry name" value="N-ALPHA-ACETYLTRANSFERASE RIMI"/>
    <property type="match status" value="1"/>
</dbReference>
<evidence type="ECO:0000313" key="2">
    <source>
        <dbReference type="EMBL" id="RAZ77787.1"/>
    </source>
</evidence>
<keyword evidence="3" id="KW-1185">Reference proteome</keyword>
<dbReference type="PROSITE" id="PS51186">
    <property type="entry name" value="GNAT"/>
    <property type="match status" value="2"/>
</dbReference>
<dbReference type="EMBL" id="QLZR01000003">
    <property type="protein sequence ID" value="RAZ77787.1"/>
    <property type="molecule type" value="Genomic_DNA"/>
</dbReference>
<feature type="domain" description="N-acetyltransferase" evidence="1">
    <location>
        <begin position="1"/>
        <end position="135"/>
    </location>
</feature>
<accession>A0A365KYC6</accession>
<evidence type="ECO:0000313" key="3">
    <source>
        <dbReference type="Proteomes" id="UP000251002"/>
    </source>
</evidence>
<evidence type="ECO:0000259" key="1">
    <source>
        <dbReference type="PROSITE" id="PS51186"/>
    </source>
</evidence>
<organism evidence="2 3">
    <name type="scientific">Planococcus halotolerans</name>
    <dbReference type="NCBI Taxonomy" id="2233542"/>
    <lineage>
        <taxon>Bacteria</taxon>
        <taxon>Bacillati</taxon>
        <taxon>Bacillota</taxon>
        <taxon>Bacilli</taxon>
        <taxon>Bacillales</taxon>
        <taxon>Caryophanaceae</taxon>
        <taxon>Planococcus</taxon>
    </lineage>
</organism>
<proteinExistence type="predicted"/>
<dbReference type="InterPro" id="IPR050276">
    <property type="entry name" value="MshD_Acetyltransferase"/>
</dbReference>
<dbReference type="CDD" id="cd04301">
    <property type="entry name" value="NAT_SF"/>
    <property type="match status" value="2"/>
</dbReference>
<dbReference type="Gene3D" id="3.40.630.30">
    <property type="match status" value="1"/>
</dbReference>
<sequence>MLTTQQLHEIEQLQKEVELYDDLELKLNWEMLRNRDSTQLDHLYYENDKLIAFIGLYSFGSTVEVTGMVKPDERRKGHFSKLFDQAMAAVRQNGFNKILLNAPASSAAAKEFLRNIGAVYSFTEHQMEWKPQPLEDVSGFQLRTATNEDLEVRIRLDVEAFGYSKEDARAMETRLDGDEDTEMLMIDADGETVGKIRVARKSNEAWIYGFSILPEHQGKGIGRKVLRRTVKHQHDLGYSVHLDVETKNAQALGLYESVGFEVMHAQDYYLYSNK</sequence>
<dbReference type="PANTHER" id="PTHR43617">
    <property type="entry name" value="L-AMINO ACID N-ACETYLTRANSFERASE"/>
    <property type="match status" value="1"/>
</dbReference>
<gene>
    <name evidence="2" type="ORF">DP120_09925</name>
</gene>
<dbReference type="GO" id="GO:0008999">
    <property type="term" value="F:protein-N-terminal-alanine acetyltransferase activity"/>
    <property type="evidence" value="ECO:0007669"/>
    <property type="project" value="TreeGrafter"/>
</dbReference>
<dbReference type="AlphaFoldDB" id="A0A365KYC6"/>
<dbReference type="InterPro" id="IPR016181">
    <property type="entry name" value="Acyl_CoA_acyltransferase"/>
</dbReference>
<dbReference type="Pfam" id="PF00583">
    <property type="entry name" value="Acetyltransf_1"/>
    <property type="match status" value="1"/>
</dbReference>